<keyword evidence="2" id="KW-1185">Reference proteome</keyword>
<sequence>MRKVKSCDRMNLILGYAVAAAASLSDPNPFVMQFEGSQTNTDRLKRDEEKRIDKEEKLGRKKLKESAKLSRAKFSNPSSDVLTIAYALQCFELSIRPMDFCNDRSLHLKTMEEISKLRKQLLQLVFNQSFNDPLQEISWTHGGMEDVERAWRVFSDKHPLLLNEEELLGRAICAGWADRVAKCIRGVSASEGDRKLMQLAIRLAWLKKLFSSIGGDLSLNLTLNSWCTVNC</sequence>
<reference evidence="1 2" key="1">
    <citation type="journal article" date="2021" name="Hortic Res">
        <title>High-quality reference genome and annotation aids understanding of berry development for evergreen blueberry (Vaccinium darrowii).</title>
        <authorList>
            <person name="Yu J."/>
            <person name="Hulse-Kemp A.M."/>
            <person name="Babiker E."/>
            <person name="Staton M."/>
        </authorList>
    </citation>
    <scope>NUCLEOTIDE SEQUENCE [LARGE SCALE GENOMIC DNA]</scope>
    <source>
        <strain evidence="2">cv. NJ 8807/NJ 8810</strain>
        <tissue evidence="1">Young leaf</tissue>
    </source>
</reference>
<protein>
    <submittedName>
        <fullName evidence="1">Uncharacterized protein</fullName>
    </submittedName>
</protein>
<gene>
    <name evidence="1" type="ORF">Vadar_002716</name>
</gene>
<name>A0ACB7ZA40_9ERIC</name>
<organism evidence="1 2">
    <name type="scientific">Vaccinium darrowii</name>
    <dbReference type="NCBI Taxonomy" id="229202"/>
    <lineage>
        <taxon>Eukaryota</taxon>
        <taxon>Viridiplantae</taxon>
        <taxon>Streptophyta</taxon>
        <taxon>Embryophyta</taxon>
        <taxon>Tracheophyta</taxon>
        <taxon>Spermatophyta</taxon>
        <taxon>Magnoliopsida</taxon>
        <taxon>eudicotyledons</taxon>
        <taxon>Gunneridae</taxon>
        <taxon>Pentapetalae</taxon>
        <taxon>asterids</taxon>
        <taxon>Ericales</taxon>
        <taxon>Ericaceae</taxon>
        <taxon>Vaccinioideae</taxon>
        <taxon>Vaccinieae</taxon>
        <taxon>Vaccinium</taxon>
    </lineage>
</organism>
<evidence type="ECO:0000313" key="1">
    <source>
        <dbReference type="EMBL" id="KAH7862306.1"/>
    </source>
</evidence>
<dbReference type="EMBL" id="CM037162">
    <property type="protein sequence ID" value="KAH7862306.1"/>
    <property type="molecule type" value="Genomic_DNA"/>
</dbReference>
<dbReference type="Proteomes" id="UP000828048">
    <property type="component" value="Chromosome 12"/>
</dbReference>
<proteinExistence type="predicted"/>
<evidence type="ECO:0000313" key="2">
    <source>
        <dbReference type="Proteomes" id="UP000828048"/>
    </source>
</evidence>
<comment type="caution">
    <text evidence="1">The sequence shown here is derived from an EMBL/GenBank/DDBJ whole genome shotgun (WGS) entry which is preliminary data.</text>
</comment>
<accession>A0ACB7ZA40</accession>